<reference evidence="2" key="2">
    <citation type="journal article" date="2023" name="Int. J. Mol. Sci.">
        <title>De Novo Assembly and Annotation of 11 Diverse Shrub Willow (Salix) Genomes Reveals Novel Gene Organization in Sex-Linked Regions.</title>
        <authorList>
            <person name="Hyden B."/>
            <person name="Feng K."/>
            <person name="Yates T.B."/>
            <person name="Jawdy S."/>
            <person name="Cereghino C."/>
            <person name="Smart L.B."/>
            <person name="Muchero W."/>
        </authorList>
    </citation>
    <scope>NUCLEOTIDE SEQUENCE</scope>
    <source>
        <tissue evidence="2">Shoot tip</tissue>
    </source>
</reference>
<dbReference type="Proteomes" id="UP001151532">
    <property type="component" value="Chromosome 7"/>
</dbReference>
<protein>
    <submittedName>
        <fullName evidence="2">Uncharacterized protein</fullName>
    </submittedName>
</protein>
<dbReference type="AlphaFoldDB" id="A0A9Q0V1Q9"/>
<name>A0A9Q0V1Q9_SALPP</name>
<reference evidence="2" key="1">
    <citation type="submission" date="2022-11" db="EMBL/GenBank/DDBJ databases">
        <authorList>
            <person name="Hyden B.L."/>
            <person name="Feng K."/>
            <person name="Yates T."/>
            <person name="Jawdy S."/>
            <person name="Smart L.B."/>
            <person name="Muchero W."/>
        </authorList>
    </citation>
    <scope>NUCLEOTIDE SEQUENCE</scope>
    <source>
        <tissue evidence="2">Shoot tip</tissue>
    </source>
</reference>
<gene>
    <name evidence="2" type="ORF">OIU79_000610</name>
</gene>
<sequence length="112" mass="12455">MLHNTRNQFPSLWTFIVIGVLDDASSTLKLDCSEKLHITRQPRLKFMGPTIFYAVTWTQRVGAADSQPSCPGMDGTGPTRNSVRDFDMHADCPPIIIPAPQQAVTVFLKPKN</sequence>
<organism evidence="2 3">
    <name type="scientific">Salix purpurea</name>
    <name type="common">Purple osier willow</name>
    <dbReference type="NCBI Taxonomy" id="77065"/>
    <lineage>
        <taxon>Eukaryota</taxon>
        <taxon>Viridiplantae</taxon>
        <taxon>Streptophyta</taxon>
        <taxon>Embryophyta</taxon>
        <taxon>Tracheophyta</taxon>
        <taxon>Spermatophyta</taxon>
        <taxon>Magnoliopsida</taxon>
        <taxon>eudicotyledons</taxon>
        <taxon>Gunneridae</taxon>
        <taxon>Pentapetalae</taxon>
        <taxon>rosids</taxon>
        <taxon>fabids</taxon>
        <taxon>Malpighiales</taxon>
        <taxon>Salicaceae</taxon>
        <taxon>Saliceae</taxon>
        <taxon>Salix</taxon>
    </lineage>
</organism>
<dbReference type="EMBL" id="JAPFFK010000010">
    <property type="protein sequence ID" value="KAJ6740524.1"/>
    <property type="molecule type" value="Genomic_DNA"/>
</dbReference>
<evidence type="ECO:0000256" key="1">
    <source>
        <dbReference type="SAM" id="MobiDB-lite"/>
    </source>
</evidence>
<keyword evidence="3" id="KW-1185">Reference proteome</keyword>
<evidence type="ECO:0000313" key="2">
    <source>
        <dbReference type="EMBL" id="KAJ6740524.1"/>
    </source>
</evidence>
<proteinExistence type="predicted"/>
<comment type="caution">
    <text evidence="2">The sequence shown here is derived from an EMBL/GenBank/DDBJ whole genome shotgun (WGS) entry which is preliminary data.</text>
</comment>
<feature type="region of interest" description="Disordered" evidence="1">
    <location>
        <begin position="65"/>
        <end position="84"/>
    </location>
</feature>
<accession>A0A9Q0V1Q9</accession>
<evidence type="ECO:0000313" key="3">
    <source>
        <dbReference type="Proteomes" id="UP001151532"/>
    </source>
</evidence>